<feature type="transmembrane region" description="Helical" evidence="8">
    <location>
        <begin position="218"/>
        <end position="237"/>
    </location>
</feature>
<feature type="transmembrane region" description="Helical" evidence="8">
    <location>
        <begin position="365"/>
        <end position="383"/>
    </location>
</feature>
<dbReference type="Proteomes" id="UP000326924">
    <property type="component" value="Unassembled WGS sequence"/>
</dbReference>
<evidence type="ECO:0000256" key="9">
    <source>
        <dbReference type="SAM" id="SignalP"/>
    </source>
</evidence>
<feature type="transmembrane region" description="Helical" evidence="8">
    <location>
        <begin position="403"/>
        <end position="427"/>
    </location>
</feature>
<dbReference type="InterPro" id="IPR053938">
    <property type="entry name" value="PTM1-like_N"/>
</dbReference>
<gene>
    <name evidence="12" type="ORF">FN846DRAFT_925228</name>
</gene>
<feature type="transmembrane region" description="Helical" evidence="8">
    <location>
        <begin position="291"/>
        <end position="309"/>
    </location>
</feature>
<accession>A0A5J5FC32</accession>
<evidence type="ECO:0000259" key="10">
    <source>
        <dbReference type="Pfam" id="PF06814"/>
    </source>
</evidence>
<comment type="subcellular location">
    <subcellularLocation>
        <location evidence="1">Membrane</location>
        <topology evidence="1">Multi-pass membrane protein</topology>
    </subcellularLocation>
</comment>
<protein>
    <submittedName>
        <fullName evidence="12">Lung seven transmembrane receptor-domain-containing protein</fullName>
    </submittedName>
</protein>
<dbReference type="GO" id="GO:0042147">
    <property type="term" value="P:retrograde transport, endosome to Golgi"/>
    <property type="evidence" value="ECO:0007669"/>
    <property type="project" value="TreeGrafter"/>
</dbReference>
<keyword evidence="6 8" id="KW-0472">Membrane</keyword>
<comment type="similarity">
    <text evidence="2">Belongs to the LU7TM family.</text>
</comment>
<dbReference type="InterPro" id="IPR009637">
    <property type="entry name" value="GPR107/GPR108-like"/>
</dbReference>
<evidence type="ECO:0000256" key="5">
    <source>
        <dbReference type="ARBA" id="ARBA00022989"/>
    </source>
</evidence>
<dbReference type="AlphaFoldDB" id="A0A5J5FC32"/>
<feature type="domain" description="GOST seven transmembrane" evidence="10">
    <location>
        <begin position="182"/>
        <end position="434"/>
    </location>
</feature>
<reference evidence="12 13" key="1">
    <citation type="submission" date="2019-09" db="EMBL/GenBank/DDBJ databases">
        <title>Draft genome of the ectomycorrhizal ascomycete Sphaerosporella brunnea.</title>
        <authorList>
            <consortium name="DOE Joint Genome Institute"/>
            <person name="Benucci G.M."/>
            <person name="Marozzi G."/>
            <person name="Antonielli L."/>
            <person name="Sanchez S."/>
            <person name="Marco P."/>
            <person name="Wang X."/>
            <person name="Falini L.B."/>
            <person name="Barry K."/>
            <person name="Haridas S."/>
            <person name="Lipzen A."/>
            <person name="Labutti K."/>
            <person name="Grigoriev I.V."/>
            <person name="Murat C."/>
            <person name="Martin F."/>
            <person name="Albertini E."/>
            <person name="Donnini D."/>
            <person name="Bonito G."/>
        </authorList>
    </citation>
    <scope>NUCLEOTIDE SEQUENCE [LARGE SCALE GENOMIC DNA]</scope>
    <source>
        <strain evidence="12 13">Sb_GMNB300</strain>
    </source>
</reference>
<feature type="transmembrane region" description="Helical" evidence="8">
    <location>
        <begin position="321"/>
        <end position="344"/>
    </location>
</feature>
<dbReference type="PANTHER" id="PTHR21229">
    <property type="entry name" value="LUNG SEVEN TRANSMEMBRANE RECEPTOR"/>
    <property type="match status" value="1"/>
</dbReference>
<dbReference type="GO" id="GO:0005829">
    <property type="term" value="C:cytosol"/>
    <property type="evidence" value="ECO:0007669"/>
    <property type="project" value="GOC"/>
</dbReference>
<feature type="compositionally biased region" description="Basic and acidic residues" evidence="7">
    <location>
        <begin position="529"/>
        <end position="542"/>
    </location>
</feature>
<evidence type="ECO:0000313" key="12">
    <source>
        <dbReference type="EMBL" id="KAA8914869.1"/>
    </source>
</evidence>
<dbReference type="Pfam" id="PF06814">
    <property type="entry name" value="GOST_TM"/>
    <property type="match status" value="1"/>
</dbReference>
<dbReference type="EMBL" id="VXIS01000002">
    <property type="protein sequence ID" value="KAA8914869.1"/>
    <property type="molecule type" value="Genomic_DNA"/>
</dbReference>
<evidence type="ECO:0000256" key="2">
    <source>
        <dbReference type="ARBA" id="ARBA00007883"/>
    </source>
</evidence>
<sequence length="551" mass="61351">MLRCRLLTAAALLFSSIAGANEFALSNGEEQQQCAGMYSKSSWGGTVDPGITVRLTPTESHNDIVSLVIFEFEDEPFLGRFTSPDDRREKSYICTPDMVTASMCEKGHEGEFVVAANTNTSSHGSIFTTAIHLADKKPIYYPIKRTGYYCVWAVPYTPNDLEFTGVVTFQNSYGELPASQIPKLAFYGGMTIVYAVIAALWAFLYVQHRRDILPVQNYITAIIIFLILEMAITWVFYDYENRHGTNALSKVLMTLVAVLNAGRNSFSFFLLLIVCMGYGVVKPSLGPLMKYVRILAVLHFVFGVVYAVASLTITPESAGPFVLLVIFPLATTLTAFYMWTLNSLKMTMKELEERKQHQKGLMYRRLWWCLLTSIFVIIGFLFLNSLTFAGHGSPDFGPKHWKMRWFVLDGWLNLVYLANICTIAYLWRPTANNRRFAMSDELAQDEDGGFEIASIGGGSELDEDEDEERKKDKDIEATAGLRPAESSSGSHAAPPSQQQHQAHDEPIFEVGGGDGWSDGEVMSSDEELDSGKKAKKAGETERLTGGGKKKD</sequence>
<feature type="domain" description="PTM1-like N-terminal" evidence="11">
    <location>
        <begin position="31"/>
        <end position="171"/>
    </location>
</feature>
<keyword evidence="12" id="KW-0675">Receptor</keyword>
<dbReference type="InParanoid" id="A0A5J5FC32"/>
<feature type="transmembrane region" description="Helical" evidence="8">
    <location>
        <begin position="257"/>
        <end position="279"/>
    </location>
</feature>
<feature type="signal peptide" evidence="9">
    <location>
        <begin position="1"/>
        <end position="20"/>
    </location>
</feature>
<evidence type="ECO:0000256" key="4">
    <source>
        <dbReference type="ARBA" id="ARBA00022729"/>
    </source>
</evidence>
<feature type="region of interest" description="Disordered" evidence="7">
    <location>
        <begin position="453"/>
        <end position="551"/>
    </location>
</feature>
<keyword evidence="4 9" id="KW-0732">Signal</keyword>
<evidence type="ECO:0000256" key="1">
    <source>
        <dbReference type="ARBA" id="ARBA00004141"/>
    </source>
</evidence>
<name>A0A5J5FC32_9PEZI</name>
<keyword evidence="13" id="KW-1185">Reference proteome</keyword>
<feature type="transmembrane region" description="Helical" evidence="8">
    <location>
        <begin position="184"/>
        <end position="206"/>
    </location>
</feature>
<evidence type="ECO:0000259" key="11">
    <source>
        <dbReference type="Pfam" id="PF21902"/>
    </source>
</evidence>
<comment type="caution">
    <text evidence="12">The sequence shown here is derived from an EMBL/GenBank/DDBJ whole genome shotgun (WGS) entry which is preliminary data.</text>
</comment>
<dbReference type="PANTHER" id="PTHR21229:SF1">
    <property type="entry name" value="GH17801P"/>
    <property type="match status" value="1"/>
</dbReference>
<dbReference type="GO" id="GO:0016020">
    <property type="term" value="C:membrane"/>
    <property type="evidence" value="ECO:0007669"/>
    <property type="project" value="UniProtKB-SubCell"/>
</dbReference>
<evidence type="ECO:0000313" key="13">
    <source>
        <dbReference type="Proteomes" id="UP000326924"/>
    </source>
</evidence>
<evidence type="ECO:0000256" key="3">
    <source>
        <dbReference type="ARBA" id="ARBA00022692"/>
    </source>
</evidence>
<dbReference type="OrthoDB" id="19932at2759"/>
<dbReference type="Pfam" id="PF21902">
    <property type="entry name" value="PTM1-like_N"/>
    <property type="match status" value="1"/>
</dbReference>
<evidence type="ECO:0000256" key="6">
    <source>
        <dbReference type="ARBA" id="ARBA00023136"/>
    </source>
</evidence>
<keyword evidence="3 8" id="KW-0812">Transmembrane</keyword>
<feature type="compositionally biased region" description="Low complexity" evidence="7">
    <location>
        <begin position="490"/>
        <end position="500"/>
    </location>
</feature>
<organism evidence="12 13">
    <name type="scientific">Sphaerosporella brunnea</name>
    <dbReference type="NCBI Taxonomy" id="1250544"/>
    <lineage>
        <taxon>Eukaryota</taxon>
        <taxon>Fungi</taxon>
        <taxon>Dikarya</taxon>
        <taxon>Ascomycota</taxon>
        <taxon>Pezizomycotina</taxon>
        <taxon>Pezizomycetes</taxon>
        <taxon>Pezizales</taxon>
        <taxon>Pyronemataceae</taxon>
        <taxon>Sphaerosporella</taxon>
    </lineage>
</organism>
<evidence type="ECO:0000256" key="8">
    <source>
        <dbReference type="SAM" id="Phobius"/>
    </source>
</evidence>
<feature type="chain" id="PRO_5023838234" evidence="9">
    <location>
        <begin position="21"/>
        <end position="551"/>
    </location>
</feature>
<keyword evidence="5 8" id="KW-1133">Transmembrane helix</keyword>
<evidence type="ECO:0000256" key="7">
    <source>
        <dbReference type="SAM" id="MobiDB-lite"/>
    </source>
</evidence>
<dbReference type="InterPro" id="IPR053937">
    <property type="entry name" value="GOST_TM"/>
</dbReference>
<dbReference type="GO" id="GO:0005794">
    <property type="term" value="C:Golgi apparatus"/>
    <property type="evidence" value="ECO:0007669"/>
    <property type="project" value="TreeGrafter"/>
</dbReference>
<dbReference type="FunCoup" id="A0A5J5FC32">
    <property type="interactions" value="792"/>
</dbReference>
<proteinExistence type="inferred from homology"/>